<evidence type="ECO:0000313" key="2">
    <source>
        <dbReference type="Proteomes" id="UP000558113"/>
    </source>
</evidence>
<dbReference type="EMBL" id="JAAAMU010000005">
    <property type="protein sequence ID" value="NBC69910.1"/>
    <property type="molecule type" value="Genomic_DNA"/>
</dbReference>
<proteinExistence type="predicted"/>
<dbReference type="Proteomes" id="UP000558113">
    <property type="component" value="Unassembled WGS sequence"/>
</dbReference>
<comment type="caution">
    <text evidence="1">The sequence shown here is derived from an EMBL/GenBank/DDBJ whole genome shotgun (WGS) entry which is preliminary data.</text>
</comment>
<name>A0A7X4YP65_9BACL</name>
<dbReference type="AlphaFoldDB" id="A0A7X4YP65"/>
<keyword evidence="2" id="KW-1185">Reference proteome</keyword>
<gene>
    <name evidence="1" type="ORF">GT003_13000</name>
</gene>
<protein>
    <submittedName>
        <fullName evidence="1">Uncharacterized protein</fullName>
    </submittedName>
</protein>
<evidence type="ECO:0000313" key="1">
    <source>
        <dbReference type="EMBL" id="NBC69910.1"/>
    </source>
</evidence>
<sequence>MQESDFISSPEWRRIKADYENLSFQLSWHSSKKDAEQRLGKNAVFISILATNGQDRLIFVII</sequence>
<organism evidence="1 2">
    <name type="scientific">Paenibacillus sacheonensis</name>
    <dbReference type="NCBI Taxonomy" id="742054"/>
    <lineage>
        <taxon>Bacteria</taxon>
        <taxon>Bacillati</taxon>
        <taxon>Bacillota</taxon>
        <taxon>Bacilli</taxon>
        <taxon>Bacillales</taxon>
        <taxon>Paenibacillaceae</taxon>
        <taxon>Paenibacillus</taxon>
    </lineage>
</organism>
<accession>A0A7X4YP65</accession>
<dbReference type="RefSeq" id="WP_161698197.1">
    <property type="nucleotide sequence ID" value="NZ_JAAAMU010000005.1"/>
</dbReference>
<reference evidence="1 2" key="1">
    <citation type="submission" date="2020-01" db="EMBL/GenBank/DDBJ databases">
        <title>Paenibacillus soybeanensis sp. nov. isolated from the nodules of soybean (Glycine max(L.) Merr).</title>
        <authorList>
            <person name="Wang H."/>
        </authorList>
    </citation>
    <scope>NUCLEOTIDE SEQUENCE [LARGE SCALE GENOMIC DNA]</scope>
    <source>
        <strain evidence="1 2">DSM 23054</strain>
    </source>
</reference>